<evidence type="ECO:0000313" key="2">
    <source>
        <dbReference type="EMBL" id="MEJ6400143.1"/>
    </source>
</evidence>
<keyword evidence="1" id="KW-0472">Membrane</keyword>
<protein>
    <submittedName>
        <fullName evidence="2">DUF4811 domain-containing protein</fullName>
    </submittedName>
</protein>
<dbReference type="Pfam" id="PF16069">
    <property type="entry name" value="DUF4811"/>
    <property type="match status" value="1"/>
</dbReference>
<name>A0ABU8SJR7_9LACO</name>
<accession>A0ABU8SJR7</accession>
<evidence type="ECO:0000256" key="1">
    <source>
        <dbReference type="SAM" id="Phobius"/>
    </source>
</evidence>
<keyword evidence="3" id="KW-1185">Reference proteome</keyword>
<dbReference type="RefSeq" id="WP_339959963.1">
    <property type="nucleotide sequence ID" value="NZ_JAWMWH010000001.1"/>
</dbReference>
<keyword evidence="1" id="KW-0812">Transmembrane</keyword>
<keyword evidence="1" id="KW-1133">Transmembrane helix</keyword>
<reference evidence="2 3" key="1">
    <citation type="submission" date="2023-10" db="EMBL/GenBank/DDBJ databases">
        <title>Nicoliella lavandulae sp. nov. isolated from Lavandula angustifolia flowers.</title>
        <authorList>
            <person name="Alcantara C."/>
            <person name="Zuniga M."/>
            <person name="Landete J.M."/>
            <person name="Monedero V."/>
        </authorList>
    </citation>
    <scope>NUCLEOTIDE SEQUENCE [LARGE SCALE GENOMIC DNA]</scope>
    <source>
        <strain evidence="2 3">Es01</strain>
    </source>
</reference>
<organism evidence="2 3">
    <name type="scientific">Nicoliella lavandulae</name>
    <dbReference type="NCBI Taxonomy" id="3082954"/>
    <lineage>
        <taxon>Bacteria</taxon>
        <taxon>Bacillati</taxon>
        <taxon>Bacillota</taxon>
        <taxon>Bacilli</taxon>
        <taxon>Lactobacillales</taxon>
        <taxon>Lactobacillaceae</taxon>
        <taxon>Nicoliella</taxon>
    </lineage>
</organism>
<proteinExistence type="predicted"/>
<evidence type="ECO:0000313" key="3">
    <source>
        <dbReference type="Proteomes" id="UP001370590"/>
    </source>
</evidence>
<dbReference type="InterPro" id="IPR032083">
    <property type="entry name" value="DUF4811"/>
</dbReference>
<comment type="caution">
    <text evidence="2">The sequence shown here is derived from an EMBL/GenBank/DDBJ whole genome shotgun (WGS) entry which is preliminary data.</text>
</comment>
<gene>
    <name evidence="2" type="ORF">R4146_02970</name>
</gene>
<dbReference type="Proteomes" id="UP001370590">
    <property type="component" value="Unassembled WGS sequence"/>
</dbReference>
<feature type="transmembrane region" description="Helical" evidence="1">
    <location>
        <begin position="28"/>
        <end position="48"/>
    </location>
</feature>
<sequence length="264" mass="29444">MIIVLLIVVAILFFLAWNLVNKQPLHFILNTIMTVLLLVVMGLSVGNFKYHYGMHKVTSTTTSTKVSSLSSEMNMVISQPVGESQSKDKALVYKSDSAKKTIKPDTDVTNLVVSSNIKHAKLVTKTVRWEYKNSFQRFMYGLAQKESIYHRTNTLYVPKSWLVLNGKQVKALPTIMKQEQANMQKQAASSQSQQQAMLQQEVQSMVQQKVAQAKKQNPNMTASQQQALVKKATAEAKQSVQAKAQQAALAKMMPNVKAALAKVK</sequence>
<dbReference type="EMBL" id="JAWMWH010000001">
    <property type="protein sequence ID" value="MEJ6400143.1"/>
    <property type="molecule type" value="Genomic_DNA"/>
</dbReference>